<dbReference type="GeneID" id="107469965"/>
<organism evidence="2 3">
    <name type="scientific">Arachis duranensis</name>
    <name type="common">Wild peanut</name>
    <dbReference type="NCBI Taxonomy" id="130453"/>
    <lineage>
        <taxon>Eukaryota</taxon>
        <taxon>Viridiplantae</taxon>
        <taxon>Streptophyta</taxon>
        <taxon>Embryophyta</taxon>
        <taxon>Tracheophyta</taxon>
        <taxon>Spermatophyta</taxon>
        <taxon>Magnoliopsida</taxon>
        <taxon>eudicotyledons</taxon>
        <taxon>Gunneridae</taxon>
        <taxon>Pentapetalae</taxon>
        <taxon>rosids</taxon>
        <taxon>fabids</taxon>
        <taxon>Fabales</taxon>
        <taxon>Fabaceae</taxon>
        <taxon>Papilionoideae</taxon>
        <taxon>50 kb inversion clade</taxon>
        <taxon>dalbergioids sensu lato</taxon>
        <taxon>Dalbergieae</taxon>
        <taxon>Pterocarpus clade</taxon>
        <taxon>Arachis</taxon>
    </lineage>
</organism>
<evidence type="ECO:0000313" key="2">
    <source>
        <dbReference type="Proteomes" id="UP000515211"/>
    </source>
</evidence>
<gene>
    <name evidence="3" type="primary">LOC107469965</name>
</gene>
<evidence type="ECO:0000256" key="1">
    <source>
        <dbReference type="SAM" id="MobiDB-lite"/>
    </source>
</evidence>
<dbReference type="AlphaFoldDB" id="A0A6P4C9G3"/>
<dbReference type="Gene3D" id="2.40.70.10">
    <property type="entry name" value="Acid Proteases"/>
    <property type="match status" value="1"/>
</dbReference>
<feature type="compositionally biased region" description="Basic and acidic residues" evidence="1">
    <location>
        <begin position="49"/>
        <end position="84"/>
    </location>
</feature>
<dbReference type="RefSeq" id="XP_015944830.1">
    <property type="nucleotide sequence ID" value="XM_016089344.1"/>
</dbReference>
<dbReference type="Proteomes" id="UP000515211">
    <property type="component" value="Chromosome 10"/>
</dbReference>
<reference evidence="2" key="1">
    <citation type="journal article" date="2016" name="Nat. Genet.">
        <title>The genome sequences of Arachis duranensis and Arachis ipaensis, the diploid ancestors of cultivated peanut.</title>
        <authorList>
            <person name="Bertioli D.J."/>
            <person name="Cannon S.B."/>
            <person name="Froenicke L."/>
            <person name="Huang G."/>
            <person name="Farmer A.D."/>
            <person name="Cannon E.K."/>
            <person name="Liu X."/>
            <person name="Gao D."/>
            <person name="Clevenger J."/>
            <person name="Dash S."/>
            <person name="Ren L."/>
            <person name="Moretzsohn M.C."/>
            <person name="Shirasawa K."/>
            <person name="Huang W."/>
            <person name="Vidigal B."/>
            <person name="Abernathy B."/>
            <person name="Chu Y."/>
            <person name="Niederhuth C.E."/>
            <person name="Umale P."/>
            <person name="Araujo A.C."/>
            <person name="Kozik A."/>
            <person name="Kim K.D."/>
            <person name="Burow M.D."/>
            <person name="Varshney R.K."/>
            <person name="Wang X."/>
            <person name="Zhang X."/>
            <person name="Barkley N."/>
            <person name="Guimaraes P.M."/>
            <person name="Isobe S."/>
            <person name="Guo B."/>
            <person name="Liao B."/>
            <person name="Stalker H.T."/>
            <person name="Schmitz R.J."/>
            <person name="Scheffler B.E."/>
            <person name="Leal-Bertioli S.C."/>
            <person name="Xun X."/>
            <person name="Jackson S.A."/>
            <person name="Michelmore R."/>
            <person name="Ozias-Akins P."/>
        </authorList>
    </citation>
    <scope>NUCLEOTIDE SEQUENCE [LARGE SCALE GENOMIC DNA]</scope>
    <source>
        <strain evidence="2">cv. V14167</strain>
    </source>
</reference>
<accession>A0A6P4C9G3</accession>
<dbReference type="PANTHER" id="PTHR33067">
    <property type="entry name" value="RNA-DIRECTED DNA POLYMERASE-RELATED"/>
    <property type="match status" value="1"/>
</dbReference>
<keyword evidence="2" id="KW-1185">Reference proteome</keyword>
<protein>
    <submittedName>
        <fullName evidence="3">Uncharacterized protein LOC107469965</fullName>
    </submittedName>
</protein>
<feature type="region of interest" description="Disordered" evidence="1">
    <location>
        <begin position="1"/>
        <end position="114"/>
    </location>
</feature>
<dbReference type="PANTHER" id="PTHR33067:SF9">
    <property type="entry name" value="RNA-DIRECTED DNA POLYMERASE"/>
    <property type="match status" value="1"/>
</dbReference>
<dbReference type="InterPro" id="IPR021109">
    <property type="entry name" value="Peptidase_aspartic_dom_sf"/>
</dbReference>
<feature type="compositionally biased region" description="Polar residues" evidence="1">
    <location>
        <begin position="86"/>
        <end position="108"/>
    </location>
</feature>
<dbReference type="KEGG" id="adu:107469965"/>
<dbReference type="CDD" id="cd00303">
    <property type="entry name" value="retropepsin_like"/>
    <property type="match status" value="1"/>
</dbReference>
<sequence length="336" mass="37830">MKSIERQVGQLAKQAERPTNVLPSDTIPNPREECKALQLRSGTVVGESSNKEAIKPKEQDTVEVHVERQDEEKALTSNKGKEVVKPQSNPPRQRSNRDINGSVNPQQENKNEGVKAYVPKLPYPTRIHKGAKDQQFPRFLEIFKKLEINIPLAEALEQMPLYANFLIPCTIGSMAVDKSLCDLVIGSMAVDKSLCDLGASINLMPLTMMKKMMIEELKPTRMSLQLADRSIKISNGVVENLLVKVGNFIFPADFVVLDMDEEGNNSVILGRPFLATARTIIDVEKGEMIFRVHDEQMTINVFKAMQHPVEKENCMRIDVVDSLVEEVLDRWGRFFG</sequence>
<proteinExistence type="predicted"/>
<name>A0A6P4C9G3_ARADU</name>
<evidence type="ECO:0000313" key="3">
    <source>
        <dbReference type="RefSeq" id="XP_015944830.1"/>
    </source>
</evidence>
<reference evidence="3" key="2">
    <citation type="submission" date="2025-08" db="UniProtKB">
        <authorList>
            <consortium name="RefSeq"/>
        </authorList>
    </citation>
    <scope>IDENTIFICATION</scope>
    <source>
        <tissue evidence="3">Whole plant</tissue>
    </source>
</reference>